<feature type="region of interest" description="Disordered" evidence="1">
    <location>
        <begin position="73"/>
        <end position="238"/>
    </location>
</feature>
<feature type="compositionally biased region" description="Polar residues" evidence="1">
    <location>
        <begin position="713"/>
        <end position="734"/>
    </location>
</feature>
<dbReference type="OrthoDB" id="2555144at2759"/>
<evidence type="ECO:0000313" key="2">
    <source>
        <dbReference type="EMBL" id="SPO22623.1"/>
    </source>
</evidence>
<evidence type="ECO:0000313" key="3">
    <source>
        <dbReference type="Proteomes" id="UP000324022"/>
    </source>
</evidence>
<feature type="compositionally biased region" description="Basic and acidic residues" evidence="1">
    <location>
        <begin position="399"/>
        <end position="412"/>
    </location>
</feature>
<feature type="compositionally biased region" description="Polar residues" evidence="1">
    <location>
        <begin position="683"/>
        <end position="705"/>
    </location>
</feature>
<feature type="compositionally biased region" description="Polar residues" evidence="1">
    <location>
        <begin position="465"/>
        <end position="490"/>
    </location>
</feature>
<name>A0A5C3DW05_9BASI</name>
<feature type="compositionally biased region" description="Low complexity" evidence="1">
    <location>
        <begin position="595"/>
        <end position="609"/>
    </location>
</feature>
<organism evidence="2 3">
    <name type="scientific">Ustilago trichophora</name>
    <dbReference type="NCBI Taxonomy" id="86804"/>
    <lineage>
        <taxon>Eukaryota</taxon>
        <taxon>Fungi</taxon>
        <taxon>Dikarya</taxon>
        <taxon>Basidiomycota</taxon>
        <taxon>Ustilaginomycotina</taxon>
        <taxon>Ustilaginomycetes</taxon>
        <taxon>Ustilaginales</taxon>
        <taxon>Ustilaginaceae</taxon>
        <taxon>Ustilago</taxon>
    </lineage>
</organism>
<protein>
    <submittedName>
        <fullName evidence="2">Uncharacterized protein</fullName>
    </submittedName>
</protein>
<feature type="compositionally biased region" description="Polar residues" evidence="1">
    <location>
        <begin position="663"/>
        <end position="673"/>
    </location>
</feature>
<feature type="compositionally biased region" description="Low complexity" evidence="1">
    <location>
        <begin position="152"/>
        <end position="170"/>
    </location>
</feature>
<feature type="compositionally biased region" description="Polar residues" evidence="1">
    <location>
        <begin position="542"/>
        <end position="561"/>
    </location>
</feature>
<sequence>MDDSEQVLPIPLTLDSAGVDAVEVPLPDSPNESLVELPTEAGKPAIGPSIASAQASNASTSFNKIEETTSSVNIMLQSPARRNHTLPESKPMSPEKAALAAMFDSIQMPPPTSPSKSPRKTSSSSNNILSSPSKQVARDAAPTALSLFRKLSSSPNSSPSKVASSDSAASRNFSRDSPLRRPVVISSSSPGRGLLLSQNETKNASTPLSPAPASSSAGSRPPRMRPSMLAPSSSPSARLSDLSLTLDTTGTQELLFYQDTSFLAAAANTAADVTIDDSFDMSRAKARIAANVTSASTRRSSPAKLTGYKAKPRCSMVPEEGVAEIKPSTPRRGNALGLRGLGVGRVVKNAVGDDTIELNLTGSFMGNSSMIGGNLMDESGEASLLFGNNSFSISGSQLPKKDSDKVQPDAKKNAARRGSSDEDDKDDEEEEEENFERDTAKMQKWAAEAARKAQLGRQVAEKTPSRQIASARAATSTVPRPSAGSSTMTKPVSRLAPRPSLVTPTAGSKLLKPRSSAIAAAKPEPVLSRSGSASAGLSSLAMPTSTPRASSSEAQPDTSDAASEPKTPMRSRRKSTFTSSRPPVSGPARRRESLAAAAIIQAHPIPALPSLAPATPGRNRTTSAPAVASPMKTPTAATRTIPKPRASLTGRTSGMLPTPRVPASSSATPNSGPVGSIPRPRASLTSSRVPARPTVSSSALSTRTPSARAPTVRSASIATPTPRAATSGTASTFDATPTVGMRKSASQPHNLDAATVDVGETSIAGVRPRTLVPRASMSRISTATTGTTRASQLATPRATSGAARAANSALVTPNTAVKVSSSGLGVKSGVVATSRPSLGATRAAAGGGFGFKPRTSAVYVGATRPQSLVLDGEDKEN</sequence>
<feature type="compositionally biased region" description="Low complexity" evidence="1">
    <location>
        <begin position="114"/>
        <end position="133"/>
    </location>
</feature>
<feature type="compositionally biased region" description="Low complexity" evidence="1">
    <location>
        <begin position="527"/>
        <end position="541"/>
    </location>
</feature>
<accession>A0A5C3DW05</accession>
<evidence type="ECO:0000256" key="1">
    <source>
        <dbReference type="SAM" id="MobiDB-lite"/>
    </source>
</evidence>
<feature type="compositionally biased region" description="Low complexity" evidence="1">
    <location>
        <begin position="204"/>
        <end position="238"/>
    </location>
</feature>
<gene>
    <name evidence="2" type="ORF">UTRI_01301</name>
</gene>
<keyword evidence="3" id="KW-1185">Reference proteome</keyword>
<proteinExistence type="predicted"/>
<reference evidence="2 3" key="1">
    <citation type="submission" date="2018-03" db="EMBL/GenBank/DDBJ databases">
        <authorList>
            <person name="Guldener U."/>
        </authorList>
    </citation>
    <scope>NUCLEOTIDE SEQUENCE [LARGE SCALE GENOMIC DNA]</scope>
    <source>
        <strain evidence="2 3">NBRC100155</strain>
    </source>
</reference>
<feature type="compositionally biased region" description="Acidic residues" evidence="1">
    <location>
        <begin position="421"/>
        <end position="435"/>
    </location>
</feature>
<feature type="compositionally biased region" description="Low complexity" evidence="1">
    <location>
        <begin position="186"/>
        <end position="197"/>
    </location>
</feature>
<dbReference type="EMBL" id="OOIN01000004">
    <property type="protein sequence ID" value="SPO22623.1"/>
    <property type="molecule type" value="Genomic_DNA"/>
</dbReference>
<feature type="region of interest" description="Disordered" evidence="1">
    <location>
        <begin position="394"/>
        <end position="734"/>
    </location>
</feature>
<dbReference type="Proteomes" id="UP000324022">
    <property type="component" value="Unassembled WGS sequence"/>
</dbReference>
<dbReference type="AlphaFoldDB" id="A0A5C3DW05"/>